<dbReference type="PROSITE" id="PS51186">
    <property type="entry name" value="GNAT"/>
    <property type="match status" value="1"/>
</dbReference>
<feature type="domain" description="N-acetyltransferase" evidence="1">
    <location>
        <begin position="4"/>
        <end position="136"/>
    </location>
</feature>
<dbReference type="Gene3D" id="3.40.630.90">
    <property type="match status" value="1"/>
</dbReference>
<evidence type="ECO:0000313" key="3">
    <source>
        <dbReference type="Proteomes" id="UP000272474"/>
    </source>
</evidence>
<protein>
    <submittedName>
        <fullName evidence="2">GNAT family N-acetyltransferase</fullName>
    </submittedName>
</protein>
<dbReference type="CDD" id="cd04301">
    <property type="entry name" value="NAT_SF"/>
    <property type="match status" value="1"/>
</dbReference>
<dbReference type="SUPFAM" id="SSF55729">
    <property type="entry name" value="Acyl-CoA N-acyltransferases (Nat)"/>
    <property type="match status" value="1"/>
</dbReference>
<dbReference type="Proteomes" id="UP000272474">
    <property type="component" value="Unassembled WGS sequence"/>
</dbReference>
<accession>A0A3A9Z9I0</accession>
<dbReference type="AlphaFoldDB" id="A0A3A9Z9I0"/>
<dbReference type="OrthoDB" id="20916at2"/>
<organism evidence="2 3">
    <name type="scientific">Streptomyces hoynatensis</name>
    <dbReference type="NCBI Taxonomy" id="1141874"/>
    <lineage>
        <taxon>Bacteria</taxon>
        <taxon>Bacillati</taxon>
        <taxon>Actinomycetota</taxon>
        <taxon>Actinomycetes</taxon>
        <taxon>Kitasatosporales</taxon>
        <taxon>Streptomycetaceae</taxon>
        <taxon>Streptomyces</taxon>
    </lineage>
</organism>
<dbReference type="PANTHER" id="PTHR47237:SF1">
    <property type="entry name" value="SLL0310 PROTEIN"/>
    <property type="match status" value="1"/>
</dbReference>
<gene>
    <name evidence="2" type="ORF">D7294_09735</name>
</gene>
<dbReference type="Pfam" id="PF18014">
    <property type="entry name" value="Acetyltransf_18"/>
    <property type="match status" value="1"/>
</dbReference>
<dbReference type="InterPro" id="IPR052729">
    <property type="entry name" value="Acyl/Acetyltrans_Enzymes"/>
</dbReference>
<keyword evidence="3" id="KW-1185">Reference proteome</keyword>
<keyword evidence="2" id="KW-0808">Transferase</keyword>
<dbReference type="PANTHER" id="PTHR47237">
    <property type="entry name" value="SLL0310 PROTEIN"/>
    <property type="match status" value="1"/>
</dbReference>
<proteinExistence type="predicted"/>
<sequence length="281" mass="30088">MEEYTIGEAGIGELPRFREWARAEGWNPGGSDLLPFHAADPGGFLLGRLGGEPVASLSAVRYGEDYGFLGFYLVRPALRGRGYGLRIWQAAVRRLGERNIGLDGVVAQQENYRRSGFRRAWNHVRYEGVPSGEPAPADIALADGRSVPFGRLAAYDRRFFPAERNAFLSLWLGLSAHVSLVAIRNGELAGLAVSRPAAAGVRVGPLYAASPEVGLALLNGIAARAPGTAVVLDVPDVNPAAVGLVERLGLVPTFECARMYTGQVPEIDVYGIFATTTLELG</sequence>
<name>A0A3A9Z9I0_9ACTN</name>
<evidence type="ECO:0000259" key="1">
    <source>
        <dbReference type="PROSITE" id="PS51186"/>
    </source>
</evidence>
<dbReference type="EMBL" id="RBAL01000004">
    <property type="protein sequence ID" value="RKN43957.1"/>
    <property type="molecule type" value="Genomic_DNA"/>
</dbReference>
<dbReference type="Pfam" id="PF00583">
    <property type="entry name" value="Acetyltransf_1"/>
    <property type="match status" value="1"/>
</dbReference>
<dbReference type="InterPro" id="IPR016181">
    <property type="entry name" value="Acyl_CoA_acyltransferase"/>
</dbReference>
<dbReference type="Gene3D" id="3.40.630.30">
    <property type="match status" value="1"/>
</dbReference>
<evidence type="ECO:0000313" key="2">
    <source>
        <dbReference type="EMBL" id="RKN43957.1"/>
    </source>
</evidence>
<dbReference type="RefSeq" id="WP_120677665.1">
    <property type="nucleotide sequence ID" value="NZ_RBAL01000004.1"/>
</dbReference>
<dbReference type="GO" id="GO:0016747">
    <property type="term" value="F:acyltransferase activity, transferring groups other than amino-acyl groups"/>
    <property type="evidence" value="ECO:0007669"/>
    <property type="project" value="InterPro"/>
</dbReference>
<reference evidence="2 3" key="1">
    <citation type="journal article" date="2014" name="Int. J. Syst. Evol. Microbiol.">
        <title>Streptomyces hoynatensis sp. nov., isolated from deep marine sediment.</title>
        <authorList>
            <person name="Veyisoglu A."/>
            <person name="Sahin N."/>
        </authorList>
    </citation>
    <scope>NUCLEOTIDE SEQUENCE [LARGE SCALE GENOMIC DNA]</scope>
    <source>
        <strain evidence="2 3">KCTC 29097</strain>
    </source>
</reference>
<comment type="caution">
    <text evidence="2">The sequence shown here is derived from an EMBL/GenBank/DDBJ whole genome shotgun (WGS) entry which is preliminary data.</text>
</comment>
<dbReference type="InterPro" id="IPR000182">
    <property type="entry name" value="GNAT_dom"/>
</dbReference>
<dbReference type="InterPro" id="IPR041496">
    <property type="entry name" value="YitH/HolE_GNAT"/>
</dbReference>